<sequence>MSYRYIIIIILAVTGFLACKKYSDPQGQSDPRLSRPYCNDPVAVNYNWDFPGTPNDSVCFYPSQVFSGTYSYQDSVYLPDNSLAYVTPVTMHLWPLTRTNIRITGFCPNGDSLNFTATRYYTASNDTLLGLGVPICSNLDTLTGTLTKYQTNDTFMLVDFTVVSDTGTTYHRGTAYKQ</sequence>
<accession>A0A2W2AS81</accession>
<dbReference type="PROSITE" id="PS51257">
    <property type="entry name" value="PROKAR_LIPOPROTEIN"/>
    <property type="match status" value="1"/>
</dbReference>
<comment type="caution">
    <text evidence="1">The sequence shown here is derived from an EMBL/GenBank/DDBJ whole genome shotgun (WGS) entry which is preliminary data.</text>
</comment>
<protein>
    <submittedName>
        <fullName evidence="1">Uncharacterized protein</fullName>
    </submittedName>
</protein>
<proteinExistence type="predicted"/>
<name>A0A2W2AS81_9BACT</name>
<keyword evidence="2" id="KW-1185">Reference proteome</keyword>
<gene>
    <name evidence="1" type="ORF">DN068_21630</name>
</gene>
<reference evidence="1 2" key="1">
    <citation type="submission" date="2018-06" db="EMBL/GenBank/DDBJ databases">
        <title>Mucibacter soli gen. nov., sp. nov., a new member of the family Chitinophagaceae producing mucin.</title>
        <authorList>
            <person name="Kim M.-K."/>
            <person name="Park S."/>
            <person name="Kim T.-S."/>
            <person name="Joung Y."/>
            <person name="Han J.-H."/>
            <person name="Kim S.B."/>
        </authorList>
    </citation>
    <scope>NUCLEOTIDE SEQUENCE [LARGE SCALE GENOMIC DNA]</scope>
    <source>
        <strain evidence="1 2">R1-15</strain>
    </source>
</reference>
<dbReference type="EMBL" id="QKTW01000030">
    <property type="protein sequence ID" value="PZF70844.1"/>
    <property type="molecule type" value="Genomic_DNA"/>
</dbReference>
<dbReference type="OrthoDB" id="676937at2"/>
<dbReference type="AlphaFoldDB" id="A0A2W2AS81"/>
<dbReference type="Proteomes" id="UP000248745">
    <property type="component" value="Unassembled WGS sequence"/>
</dbReference>
<dbReference type="RefSeq" id="WP_111001045.1">
    <property type="nucleotide sequence ID" value="NZ_QKTW01000030.1"/>
</dbReference>
<organism evidence="1 2">
    <name type="scientific">Taibaiella soli</name>
    <dbReference type="NCBI Taxonomy" id="1649169"/>
    <lineage>
        <taxon>Bacteria</taxon>
        <taxon>Pseudomonadati</taxon>
        <taxon>Bacteroidota</taxon>
        <taxon>Chitinophagia</taxon>
        <taxon>Chitinophagales</taxon>
        <taxon>Chitinophagaceae</taxon>
        <taxon>Taibaiella</taxon>
    </lineage>
</organism>
<evidence type="ECO:0000313" key="1">
    <source>
        <dbReference type="EMBL" id="PZF70844.1"/>
    </source>
</evidence>
<evidence type="ECO:0000313" key="2">
    <source>
        <dbReference type="Proteomes" id="UP000248745"/>
    </source>
</evidence>